<gene>
    <name evidence="11" type="ORF">OKIOD_LOCUS5500</name>
</gene>
<feature type="region of interest" description="Disordered" evidence="8">
    <location>
        <begin position="20"/>
        <end position="104"/>
    </location>
</feature>
<reference evidence="11 12" key="1">
    <citation type="submission" date="2021-04" db="EMBL/GenBank/DDBJ databases">
        <authorList>
            <person name="Bliznina A."/>
        </authorList>
    </citation>
    <scope>NUCLEOTIDE SEQUENCE [LARGE SCALE GENOMIC DNA]</scope>
</reference>
<organism evidence="11 12">
    <name type="scientific">Oikopleura dioica</name>
    <name type="common">Tunicate</name>
    <dbReference type="NCBI Taxonomy" id="34765"/>
    <lineage>
        <taxon>Eukaryota</taxon>
        <taxon>Metazoa</taxon>
        <taxon>Chordata</taxon>
        <taxon>Tunicata</taxon>
        <taxon>Appendicularia</taxon>
        <taxon>Copelata</taxon>
        <taxon>Oikopleuridae</taxon>
        <taxon>Oikopleura</taxon>
    </lineage>
</organism>
<sequence>MNIIALVCFILSCALAQNTTTTVVPSNSTTSGTTTTSKSTTSTTLPDTTAPANSTTTTPGNTTTTLAPDTTTPSNGTTTTIPVTTPSNATTPTESPTPAPNQGGFSGSSFFGGMVFSAALIAAAFFGLKFYRARNPDYRTLSDKIQIDGIFFTNRKNHESVKRYNAANLDLEACMAEGDLKIDTGSALSILSPNGLNKVLHRQLG</sequence>
<dbReference type="PANTHER" id="PTHR11337">
    <property type="entry name" value="MUCIN/PORIMIN"/>
    <property type="match status" value="1"/>
</dbReference>
<dbReference type="Pfam" id="PF05283">
    <property type="entry name" value="MGC-24"/>
    <property type="match status" value="1"/>
</dbReference>
<dbReference type="EMBL" id="OU015569">
    <property type="protein sequence ID" value="CAG5094909.1"/>
    <property type="molecule type" value="Genomic_DNA"/>
</dbReference>
<evidence type="ECO:0000313" key="11">
    <source>
        <dbReference type="EMBL" id="CAG5094909.1"/>
    </source>
</evidence>
<keyword evidence="12" id="KW-1185">Reference proteome</keyword>
<evidence type="ECO:0000256" key="5">
    <source>
        <dbReference type="ARBA" id="ARBA00022989"/>
    </source>
</evidence>
<comment type="similarity">
    <text evidence="2">Belongs to the CD164 family.</text>
</comment>
<evidence type="ECO:0000256" key="3">
    <source>
        <dbReference type="ARBA" id="ARBA00022692"/>
    </source>
</evidence>
<feature type="transmembrane region" description="Helical" evidence="9">
    <location>
        <begin position="110"/>
        <end position="131"/>
    </location>
</feature>
<evidence type="ECO:0000256" key="7">
    <source>
        <dbReference type="ARBA" id="ARBA00023180"/>
    </source>
</evidence>
<keyword evidence="4 10" id="KW-0732">Signal</keyword>
<evidence type="ECO:0000256" key="9">
    <source>
        <dbReference type="SAM" id="Phobius"/>
    </source>
</evidence>
<evidence type="ECO:0000256" key="10">
    <source>
        <dbReference type="SAM" id="SignalP"/>
    </source>
</evidence>
<keyword evidence="6 9" id="KW-0472">Membrane</keyword>
<keyword evidence="7" id="KW-0325">Glycoprotein</keyword>
<evidence type="ECO:0000313" key="12">
    <source>
        <dbReference type="Proteomes" id="UP001158576"/>
    </source>
</evidence>
<dbReference type="PANTHER" id="PTHR11337:SF8">
    <property type="entry name" value="VISGUN, ISOFORM E"/>
    <property type="match status" value="1"/>
</dbReference>
<comment type="subcellular location">
    <subcellularLocation>
        <location evidence="1">Membrane</location>
        <topology evidence="1">Single-pass type I membrane protein</topology>
    </subcellularLocation>
</comment>
<evidence type="ECO:0000256" key="8">
    <source>
        <dbReference type="SAM" id="MobiDB-lite"/>
    </source>
</evidence>
<evidence type="ECO:0000256" key="1">
    <source>
        <dbReference type="ARBA" id="ARBA00004479"/>
    </source>
</evidence>
<dbReference type="Proteomes" id="UP001158576">
    <property type="component" value="Chromosome XSR"/>
</dbReference>
<evidence type="ECO:0000256" key="4">
    <source>
        <dbReference type="ARBA" id="ARBA00022729"/>
    </source>
</evidence>
<feature type="chain" id="PRO_5045469480" evidence="10">
    <location>
        <begin position="17"/>
        <end position="205"/>
    </location>
</feature>
<keyword evidence="3 9" id="KW-0812">Transmembrane</keyword>
<protein>
    <submittedName>
        <fullName evidence="11">Oidioi.mRNA.OKI2018_I69.XSR.g13942.t1.cds</fullName>
    </submittedName>
</protein>
<proteinExistence type="inferred from homology"/>
<keyword evidence="5 9" id="KW-1133">Transmembrane helix</keyword>
<name>A0ABN7SD64_OIKDI</name>
<evidence type="ECO:0000256" key="6">
    <source>
        <dbReference type="ARBA" id="ARBA00023136"/>
    </source>
</evidence>
<feature type="signal peptide" evidence="10">
    <location>
        <begin position="1"/>
        <end position="16"/>
    </location>
</feature>
<dbReference type="InterPro" id="IPR007947">
    <property type="entry name" value="CD164_MGC24"/>
</dbReference>
<evidence type="ECO:0000256" key="2">
    <source>
        <dbReference type="ARBA" id="ARBA00005341"/>
    </source>
</evidence>
<accession>A0ABN7SD64</accession>